<name>F8AD13_THEID</name>
<dbReference type="PaxDb" id="667014-Thein_2028"/>
<keyword evidence="7 8" id="KW-0472">Membrane</keyword>
<dbReference type="GO" id="GO:0009103">
    <property type="term" value="P:lipopolysaccharide biosynthetic process"/>
    <property type="evidence" value="ECO:0007669"/>
    <property type="project" value="UniProtKB-ARBA"/>
</dbReference>
<feature type="domain" description="Glycosyltransferase RgtA/B/C/D-like" evidence="9">
    <location>
        <begin position="71"/>
        <end position="235"/>
    </location>
</feature>
<evidence type="ECO:0000256" key="6">
    <source>
        <dbReference type="ARBA" id="ARBA00022989"/>
    </source>
</evidence>
<dbReference type="KEGG" id="tid:Thein_2028"/>
<feature type="transmembrane region" description="Helical" evidence="8">
    <location>
        <begin position="350"/>
        <end position="371"/>
    </location>
</feature>
<reference evidence="11" key="1">
    <citation type="submission" date="2011-04" db="EMBL/GenBank/DDBJ databases">
        <title>The complete genome of Thermodesulfatator indicus DSM 15286.</title>
        <authorList>
            <person name="Lucas S."/>
            <person name="Copeland A."/>
            <person name="Lapidus A."/>
            <person name="Bruce D."/>
            <person name="Goodwin L."/>
            <person name="Pitluck S."/>
            <person name="Peters L."/>
            <person name="Kyrpides N."/>
            <person name="Mavromatis K."/>
            <person name="Pagani I."/>
            <person name="Ivanova N."/>
            <person name="Saunders L."/>
            <person name="Detter J.C."/>
            <person name="Tapia R."/>
            <person name="Han C."/>
            <person name="Land M."/>
            <person name="Hauser L."/>
            <person name="Markowitz V."/>
            <person name="Cheng J.-F."/>
            <person name="Hugenholtz P."/>
            <person name="Woyke T."/>
            <person name="Wu D."/>
            <person name="Spring S."/>
            <person name="Schroeder M."/>
            <person name="Brambilla E."/>
            <person name="Klenk H.-P."/>
            <person name="Eisen J.A."/>
        </authorList>
    </citation>
    <scope>NUCLEOTIDE SEQUENCE [LARGE SCALE GENOMIC DNA]</scope>
    <source>
        <strain evidence="11">DSM 15286 / JCM 11887 / CIR29812</strain>
    </source>
</reference>
<dbReference type="Pfam" id="PF13231">
    <property type="entry name" value="PMT_2"/>
    <property type="match status" value="1"/>
</dbReference>
<dbReference type="OrthoDB" id="9153955at2"/>
<dbReference type="PANTHER" id="PTHR33908">
    <property type="entry name" value="MANNOSYLTRANSFERASE YKCB-RELATED"/>
    <property type="match status" value="1"/>
</dbReference>
<dbReference type="HOGENOM" id="CLU_039820_0_0_0"/>
<dbReference type="RefSeq" id="WP_013908618.1">
    <property type="nucleotide sequence ID" value="NC_015681.1"/>
</dbReference>
<evidence type="ECO:0000256" key="1">
    <source>
        <dbReference type="ARBA" id="ARBA00004651"/>
    </source>
</evidence>
<dbReference type="PANTHER" id="PTHR33908:SF11">
    <property type="entry name" value="MEMBRANE PROTEIN"/>
    <property type="match status" value="1"/>
</dbReference>
<gene>
    <name evidence="10" type="ordered locus">Thein_2028</name>
</gene>
<evidence type="ECO:0000256" key="5">
    <source>
        <dbReference type="ARBA" id="ARBA00022692"/>
    </source>
</evidence>
<dbReference type="GO" id="GO:0016763">
    <property type="term" value="F:pentosyltransferase activity"/>
    <property type="evidence" value="ECO:0007669"/>
    <property type="project" value="TreeGrafter"/>
</dbReference>
<feature type="transmembrane region" description="Helical" evidence="8">
    <location>
        <begin position="143"/>
        <end position="161"/>
    </location>
</feature>
<evidence type="ECO:0000256" key="8">
    <source>
        <dbReference type="SAM" id="Phobius"/>
    </source>
</evidence>
<comment type="subcellular location">
    <subcellularLocation>
        <location evidence="1">Cell membrane</location>
        <topology evidence="1">Multi-pass membrane protein</topology>
    </subcellularLocation>
</comment>
<dbReference type="InParanoid" id="F8AD13"/>
<sequence>MKSKADRTFSYTINDNYTFKNISLKENFIFVIAVYFLLMILARIFISNSLELDEAEQFILTQKLSLGYNCQPPLYTWIQWLFFKIFGCNLFALAFLKNILLFLIYYFTYKSTKIITNNKLLASLSAAAIFLFPQISWEAQRDLTHSVLVMSIISFFIYYLLSLKYQKSQFSWKDYVFLGVISGLGLLSKYNFIIFLSSILIASFLDDKLKRFFIDKRILIAIIVVIFICLPHLWWFLNHTDIVIVETLNKVKPEFSLSARFLGIINLIERSNSFLAIFLLAFGLVFYKSFKNQGEKLLFNYFIVLIFLLMLLTIFVGVVHYKERWLMPLLFPIVVYLASKIEIKFLKTKYIYRFFSFVVLLMVIIFVVYIVRVIMPDKWKPVRFNYPFEKVAKDISNTGFKKGIIITPSKLIAGNMKHWFLDSYVINSSLSSILETDELNNLVKKYQQILIISDKTLLIDKIKNKLPSNTTFKKLIIREPYLYSSKNYYTIEIVLIEKKSISKISKSNNFANYWFEMINKRFA</sequence>
<evidence type="ECO:0000256" key="3">
    <source>
        <dbReference type="ARBA" id="ARBA00022676"/>
    </source>
</evidence>
<feature type="transmembrane region" description="Helical" evidence="8">
    <location>
        <begin position="257"/>
        <end position="286"/>
    </location>
</feature>
<protein>
    <submittedName>
        <fullName evidence="10">Glycosyl transferase family 39</fullName>
    </submittedName>
</protein>
<keyword evidence="6 8" id="KW-1133">Transmembrane helix</keyword>
<dbReference type="STRING" id="667014.Thein_2028"/>
<evidence type="ECO:0000256" key="7">
    <source>
        <dbReference type="ARBA" id="ARBA00023136"/>
    </source>
</evidence>
<keyword evidence="4 10" id="KW-0808">Transferase</keyword>
<dbReference type="AlphaFoldDB" id="F8AD13"/>
<feature type="transmembrane region" description="Helical" evidence="8">
    <location>
        <begin position="28"/>
        <end position="46"/>
    </location>
</feature>
<feature type="transmembrane region" description="Helical" evidence="8">
    <location>
        <begin position="298"/>
        <end position="319"/>
    </location>
</feature>
<dbReference type="InterPro" id="IPR050297">
    <property type="entry name" value="LipidA_mod_glycosyltrf_83"/>
</dbReference>
<dbReference type="EMBL" id="CP002683">
    <property type="protein sequence ID" value="AEH45879.1"/>
    <property type="molecule type" value="Genomic_DNA"/>
</dbReference>
<accession>F8AD13</accession>
<keyword evidence="5 8" id="KW-0812">Transmembrane</keyword>
<dbReference type="InterPro" id="IPR038731">
    <property type="entry name" value="RgtA/B/C-like"/>
</dbReference>
<dbReference type="Proteomes" id="UP000006793">
    <property type="component" value="Chromosome"/>
</dbReference>
<evidence type="ECO:0000259" key="9">
    <source>
        <dbReference type="Pfam" id="PF13231"/>
    </source>
</evidence>
<evidence type="ECO:0000313" key="11">
    <source>
        <dbReference type="Proteomes" id="UP000006793"/>
    </source>
</evidence>
<organism evidence="10 11">
    <name type="scientific">Thermodesulfatator indicus (strain DSM 15286 / JCM 11887 / CIR29812)</name>
    <dbReference type="NCBI Taxonomy" id="667014"/>
    <lineage>
        <taxon>Bacteria</taxon>
        <taxon>Pseudomonadati</taxon>
        <taxon>Thermodesulfobacteriota</taxon>
        <taxon>Thermodesulfobacteria</taxon>
        <taxon>Thermodesulfobacteriales</taxon>
        <taxon>Thermodesulfatatoraceae</taxon>
        <taxon>Thermodesulfatator</taxon>
    </lineage>
</organism>
<evidence type="ECO:0000256" key="4">
    <source>
        <dbReference type="ARBA" id="ARBA00022679"/>
    </source>
</evidence>
<feature type="transmembrane region" description="Helical" evidence="8">
    <location>
        <begin position="120"/>
        <end position="137"/>
    </location>
</feature>
<proteinExistence type="predicted"/>
<reference evidence="10 11" key="2">
    <citation type="journal article" date="2012" name="Stand. Genomic Sci.">
        <title>Complete genome sequence of the thermophilic sulfate-reducing ocean bacterium Thermodesulfatator indicus type strain (CIR29812(T)).</title>
        <authorList>
            <person name="Anderson I."/>
            <person name="Saunders E."/>
            <person name="Lapidus A."/>
            <person name="Nolan M."/>
            <person name="Lucas S."/>
            <person name="Tice H."/>
            <person name="Del Rio T.G."/>
            <person name="Cheng J.F."/>
            <person name="Han C."/>
            <person name="Tapia R."/>
            <person name="Goodwin L.A."/>
            <person name="Pitluck S."/>
            <person name="Liolios K."/>
            <person name="Mavromatis K."/>
            <person name="Pagani I."/>
            <person name="Ivanova N."/>
            <person name="Mikhailova N."/>
            <person name="Pati A."/>
            <person name="Chen A."/>
            <person name="Palaniappan K."/>
            <person name="Land M."/>
            <person name="Hauser L."/>
            <person name="Jeffries C.D."/>
            <person name="Chang Y.J."/>
            <person name="Brambilla E.M."/>
            <person name="Rohde M."/>
            <person name="Spring S."/>
            <person name="Goker M."/>
            <person name="Detter J.C."/>
            <person name="Woyke T."/>
            <person name="Bristow J."/>
            <person name="Eisen J.A."/>
            <person name="Markowitz V."/>
            <person name="Hugenholtz P."/>
            <person name="Kyrpides N.C."/>
            <person name="Klenk H.P."/>
        </authorList>
    </citation>
    <scope>NUCLEOTIDE SEQUENCE [LARGE SCALE GENOMIC DNA]</scope>
    <source>
        <strain evidence="11">DSM 15286 / JCM 11887 / CIR29812</strain>
    </source>
</reference>
<feature type="transmembrane region" description="Helical" evidence="8">
    <location>
        <begin position="218"/>
        <end position="237"/>
    </location>
</feature>
<evidence type="ECO:0000256" key="2">
    <source>
        <dbReference type="ARBA" id="ARBA00022475"/>
    </source>
</evidence>
<keyword evidence="11" id="KW-1185">Reference proteome</keyword>
<feature type="transmembrane region" description="Helical" evidence="8">
    <location>
        <begin position="81"/>
        <end position="108"/>
    </location>
</feature>
<evidence type="ECO:0000313" key="10">
    <source>
        <dbReference type="EMBL" id="AEH45879.1"/>
    </source>
</evidence>
<keyword evidence="3" id="KW-0328">Glycosyltransferase</keyword>
<keyword evidence="2" id="KW-1003">Cell membrane</keyword>
<dbReference type="eggNOG" id="COG1807">
    <property type="taxonomic scope" value="Bacteria"/>
</dbReference>
<dbReference type="GO" id="GO:0005886">
    <property type="term" value="C:plasma membrane"/>
    <property type="evidence" value="ECO:0007669"/>
    <property type="project" value="UniProtKB-SubCell"/>
</dbReference>